<sequence length="132" mass="13886">MYVPGHTRCSVPPGALRASTVLHLVNSPMSPEGPLAAPTTARTLPTLDAKKAGDPHGLYIFRYLFVTPDRTPATEPARASTATARGTRPGQSRPRPPRPHPPRSLPSNPDQPTSAAGWASDAAAPELRDAAP</sequence>
<geneLocation type="plasmid" evidence="2">
    <name>pJTPS1</name>
</geneLocation>
<dbReference type="EMBL" id="AB015669">
    <property type="protein sequence ID" value="BAA32219.1"/>
    <property type="molecule type" value="Genomic_DNA"/>
</dbReference>
<feature type="region of interest" description="Disordered" evidence="1">
    <location>
        <begin position="70"/>
        <end position="132"/>
    </location>
</feature>
<evidence type="ECO:0000256" key="1">
    <source>
        <dbReference type="SAM" id="MobiDB-lite"/>
    </source>
</evidence>
<protein>
    <submittedName>
        <fullName evidence="2">Uncharacterized protein</fullName>
    </submittedName>
</protein>
<evidence type="ECO:0000313" key="2">
    <source>
        <dbReference type="EMBL" id="BAA32219.1"/>
    </source>
</evidence>
<dbReference type="AlphaFoldDB" id="O82961"/>
<organism evidence="2">
    <name type="scientific">Ralstonia solanacearum</name>
    <name type="common">Pseudomonas solanacearum</name>
    <dbReference type="NCBI Taxonomy" id="305"/>
    <lineage>
        <taxon>Bacteria</taxon>
        <taxon>Pseudomonadati</taxon>
        <taxon>Pseudomonadota</taxon>
        <taxon>Betaproteobacteria</taxon>
        <taxon>Burkholderiales</taxon>
        <taxon>Burkholderiaceae</taxon>
        <taxon>Ralstonia</taxon>
        <taxon>Ralstonia solanacearum species complex</taxon>
    </lineage>
</organism>
<name>O82961_RALSL</name>
<feature type="compositionally biased region" description="Low complexity" evidence="1">
    <location>
        <begin position="77"/>
        <end position="93"/>
    </location>
</feature>
<proteinExistence type="predicted"/>
<reference evidence="2" key="1">
    <citation type="submission" date="1998-06" db="EMBL/GenBank/DDBJ databases">
        <title>Structural analysis of putative hypovirulent plasmid, pJTPS1, found in a spontaneous avirulent mutant of Rastonia solanacearum.</title>
        <authorList>
            <person name="Shimizu R."/>
            <person name="Akaishi K."/>
            <person name="Negishi H."/>
            <person name="Tanaka H."/>
            <person name="Ichinose Y."/>
            <person name="Shiraishi T."/>
            <person name="Yamada T."/>
        </authorList>
    </citation>
    <scope>NUCLEOTIDE SEQUENCE</scope>
    <source>
        <strain evidence="2">M4S</strain>
        <plasmid evidence="2">pJTPS1</plasmid>
    </source>
</reference>
<accession>O82961</accession>
<feature type="compositionally biased region" description="Low complexity" evidence="1">
    <location>
        <begin position="115"/>
        <end position="124"/>
    </location>
</feature>
<keyword evidence="2" id="KW-0614">Plasmid</keyword>